<comment type="caution">
    <text evidence="1">The sequence shown here is derived from an EMBL/GenBank/DDBJ whole genome shotgun (WGS) entry which is preliminary data.</text>
</comment>
<dbReference type="EMBL" id="LAZR01047359">
    <property type="protein sequence ID" value="KKK94407.1"/>
    <property type="molecule type" value="Genomic_DNA"/>
</dbReference>
<feature type="non-terminal residue" evidence="1">
    <location>
        <position position="1"/>
    </location>
</feature>
<dbReference type="AlphaFoldDB" id="A0A0F8ZKT7"/>
<proteinExistence type="predicted"/>
<protein>
    <submittedName>
        <fullName evidence="1">Uncharacterized protein</fullName>
    </submittedName>
</protein>
<accession>A0A0F8ZKT7</accession>
<organism evidence="1">
    <name type="scientific">marine sediment metagenome</name>
    <dbReference type="NCBI Taxonomy" id="412755"/>
    <lineage>
        <taxon>unclassified sequences</taxon>
        <taxon>metagenomes</taxon>
        <taxon>ecological metagenomes</taxon>
    </lineage>
</organism>
<feature type="non-terminal residue" evidence="1">
    <location>
        <position position="440"/>
    </location>
</feature>
<evidence type="ECO:0000313" key="1">
    <source>
        <dbReference type="EMBL" id="KKK94407.1"/>
    </source>
</evidence>
<gene>
    <name evidence="1" type="ORF">LCGC14_2683170</name>
</gene>
<reference evidence="1" key="1">
    <citation type="journal article" date="2015" name="Nature">
        <title>Complex archaea that bridge the gap between prokaryotes and eukaryotes.</title>
        <authorList>
            <person name="Spang A."/>
            <person name="Saw J.H."/>
            <person name="Jorgensen S.L."/>
            <person name="Zaremba-Niedzwiedzka K."/>
            <person name="Martijn J."/>
            <person name="Lind A.E."/>
            <person name="van Eijk R."/>
            <person name="Schleper C."/>
            <person name="Guy L."/>
            <person name="Ettema T.J."/>
        </authorList>
    </citation>
    <scope>NUCLEOTIDE SEQUENCE</scope>
</reference>
<sequence>LTRSVPRLGGRGIVSSLSFAVTNQDLFSNLFASGGSPNPENEEVNVYLYFDDGTAILDTEREKLFTGIIGDFPEINYNKVAFRVDSKDILSGQKIGTLITESNFPDAPPESFGKTIPILYGNHTFENIKTLTPAAATLNSVNNMVEGVPVSGTKYLIANSEINELNTDDIWLLDSQTGRLLLLDSSHVTVSNPDSDGYTSIELAISGEMIAYDWWFPDSADDNGVNYLWSNINNVVDRDIDTFASLTVDFGFDGNGELRLSFPDYDMKDFSYISEIEVFYRGKYNLISGTDTNVLYRILDNTAGIVSLNLKAITAATNINDVGSYTIEQTEHKLLLQNGDGGDTYILSYDRSETAAISEAAADATIEAAIEALSEFNDVRVVTAGPQIQIRYDGTSDGKRVELPDPTDMTDDLNASLSFITDGQAITESYVSAFVTIDVD</sequence>
<name>A0A0F8ZKT7_9ZZZZ</name>